<sequence>MKQESSILAIQGKKGIGDGIIYLPFIFYLAKKFNSPVSLLAQKNTRAEDLLKTSPFIKEVITLDRDDKNKSGRHYGIKGTFNLIKDLKEKNFSKSFTFNSSYRYAFITKLAGISERYQYPLGEKKNQNIIEAAKTFI</sequence>
<organism evidence="1">
    <name type="scientific">marine metagenome</name>
    <dbReference type="NCBI Taxonomy" id="408172"/>
    <lineage>
        <taxon>unclassified sequences</taxon>
        <taxon>metagenomes</taxon>
        <taxon>ecological metagenomes</taxon>
    </lineage>
</organism>
<dbReference type="EMBL" id="UINC01111897">
    <property type="protein sequence ID" value="SVC80449.1"/>
    <property type="molecule type" value="Genomic_DNA"/>
</dbReference>
<accession>A0A382Q4H5</accession>
<dbReference type="InterPro" id="IPR051199">
    <property type="entry name" value="LPS_LOS_Heptosyltrfase"/>
</dbReference>
<dbReference type="PANTHER" id="PTHR30160:SF7">
    <property type="entry name" value="ADP-HEPTOSE--LPS HEPTOSYLTRANSFERASE 2"/>
    <property type="match status" value="1"/>
</dbReference>
<dbReference type="Gene3D" id="3.40.50.2000">
    <property type="entry name" value="Glycogen Phosphorylase B"/>
    <property type="match status" value="1"/>
</dbReference>
<dbReference type="GO" id="GO:0008713">
    <property type="term" value="F:ADP-heptose-lipopolysaccharide heptosyltransferase activity"/>
    <property type="evidence" value="ECO:0007669"/>
    <property type="project" value="TreeGrafter"/>
</dbReference>
<dbReference type="GO" id="GO:0009244">
    <property type="term" value="P:lipopolysaccharide core region biosynthetic process"/>
    <property type="evidence" value="ECO:0007669"/>
    <property type="project" value="TreeGrafter"/>
</dbReference>
<protein>
    <submittedName>
        <fullName evidence="1">Uncharacterized protein</fullName>
    </submittedName>
</protein>
<reference evidence="1" key="1">
    <citation type="submission" date="2018-05" db="EMBL/GenBank/DDBJ databases">
        <authorList>
            <person name="Lanie J.A."/>
            <person name="Ng W.-L."/>
            <person name="Kazmierczak K.M."/>
            <person name="Andrzejewski T.M."/>
            <person name="Davidsen T.M."/>
            <person name="Wayne K.J."/>
            <person name="Tettelin H."/>
            <person name="Glass J.I."/>
            <person name="Rusch D."/>
            <person name="Podicherti R."/>
            <person name="Tsui H.-C.T."/>
            <person name="Winkler M.E."/>
        </authorList>
    </citation>
    <scope>NUCLEOTIDE SEQUENCE</scope>
</reference>
<dbReference type="GO" id="GO:0005829">
    <property type="term" value="C:cytosol"/>
    <property type="evidence" value="ECO:0007669"/>
    <property type="project" value="TreeGrafter"/>
</dbReference>
<evidence type="ECO:0000313" key="1">
    <source>
        <dbReference type="EMBL" id="SVC80449.1"/>
    </source>
</evidence>
<proteinExistence type="predicted"/>
<dbReference type="PANTHER" id="PTHR30160">
    <property type="entry name" value="TETRAACYLDISACCHARIDE 4'-KINASE-RELATED"/>
    <property type="match status" value="1"/>
</dbReference>
<gene>
    <name evidence="1" type="ORF">METZ01_LOCUS333303</name>
</gene>
<dbReference type="SUPFAM" id="SSF53756">
    <property type="entry name" value="UDP-Glycosyltransferase/glycogen phosphorylase"/>
    <property type="match status" value="1"/>
</dbReference>
<name>A0A382Q4H5_9ZZZZ</name>
<feature type="non-terminal residue" evidence="1">
    <location>
        <position position="137"/>
    </location>
</feature>
<dbReference type="AlphaFoldDB" id="A0A382Q4H5"/>